<keyword evidence="8" id="KW-0809">Transit peptide</keyword>
<evidence type="ECO:0000256" key="7">
    <source>
        <dbReference type="ARBA" id="ARBA00022832"/>
    </source>
</evidence>
<evidence type="ECO:0000256" key="11">
    <source>
        <dbReference type="RuleBase" id="RU363096"/>
    </source>
</evidence>
<feature type="compositionally biased region" description="Basic and acidic residues" evidence="12">
    <location>
        <begin position="38"/>
        <end position="49"/>
    </location>
</feature>
<keyword evidence="3 11" id="KW-0444">Lipid biosynthesis</keyword>
<dbReference type="PANTHER" id="PTHR31727:SF6">
    <property type="entry name" value="OLEOYL-ACYL CARRIER PROTEIN THIOESTERASE 1, CHLOROPLASTIC"/>
    <property type="match status" value="1"/>
</dbReference>
<evidence type="ECO:0000256" key="5">
    <source>
        <dbReference type="ARBA" id="ARBA00022640"/>
    </source>
</evidence>
<dbReference type="PANTHER" id="PTHR31727">
    <property type="entry name" value="OLEOYL-ACYL CARRIER PROTEIN THIOESTERASE 1, CHLOROPLASTIC"/>
    <property type="match status" value="1"/>
</dbReference>
<keyword evidence="7 11" id="KW-0276">Fatty acid metabolism</keyword>
<feature type="region of interest" description="Disordered" evidence="12">
    <location>
        <begin position="1"/>
        <end position="52"/>
    </location>
</feature>
<reference evidence="15" key="1">
    <citation type="submission" date="2021-01" db="EMBL/GenBank/DDBJ databases">
        <authorList>
            <person name="Corre E."/>
            <person name="Pelletier E."/>
            <person name="Niang G."/>
            <person name="Scheremetjew M."/>
            <person name="Finn R."/>
            <person name="Kale V."/>
            <person name="Holt S."/>
            <person name="Cochrane G."/>
            <person name="Meng A."/>
            <person name="Brown T."/>
            <person name="Cohen L."/>
        </authorList>
    </citation>
    <scope>NUCLEOTIDE SEQUENCE</scope>
    <source>
        <strain evidence="15">CCAC1681</strain>
    </source>
</reference>
<organism evidence="15">
    <name type="scientific">Micromonas pusilla</name>
    <name type="common">Picoplanktonic green alga</name>
    <name type="synonym">Chromulina pusilla</name>
    <dbReference type="NCBI Taxonomy" id="38833"/>
    <lineage>
        <taxon>Eukaryota</taxon>
        <taxon>Viridiplantae</taxon>
        <taxon>Chlorophyta</taxon>
        <taxon>Mamiellophyceae</taxon>
        <taxon>Mamiellales</taxon>
        <taxon>Mamiellaceae</taxon>
        <taxon>Micromonas</taxon>
    </lineage>
</organism>
<evidence type="ECO:0000256" key="2">
    <source>
        <dbReference type="ARBA" id="ARBA00006500"/>
    </source>
</evidence>
<keyword evidence="6 11" id="KW-0378">Hydrolase</keyword>
<dbReference type="EMBL" id="HBEN01005498">
    <property type="protein sequence ID" value="CAD8437103.1"/>
    <property type="molecule type" value="Transcribed_RNA"/>
</dbReference>
<keyword evidence="4 11" id="KW-0150">Chloroplast</keyword>
<dbReference type="Pfam" id="PF01643">
    <property type="entry name" value="Acyl-ACP_TE"/>
    <property type="match status" value="1"/>
</dbReference>
<feature type="domain" description="Acyl-ACP thioesterase-like C-terminal" evidence="14">
    <location>
        <begin position="259"/>
        <end position="331"/>
    </location>
</feature>
<protein>
    <recommendedName>
        <fullName evidence="11">Acyl-[acyl-carrier-protein] hydrolase</fullName>
        <ecNumber evidence="11">3.1.2.-</ecNumber>
    </recommendedName>
</protein>
<sequence>MRGASDRASAPSHPFRPRLGESASHASASIATRPSVRAARDSHRAREFRAGASASGNSANAFVYDASAASKPPLDIPHWHSRALVNDGRVFTETFPVRFDECGPNKRSTMRTVASMIQECACNHAQGIWGRAQSMPADMNKANLAWVCTRLHIDVHQYPLWGDQVEVKTWFEAQGKIAARRDWEMTDVTDGTPNKVIARATSSWIAFNLEKRKLARIPQTVIDEFQVQALPGAPVMGFDYEIEKLPDVRGMPGVTIPESHSVRRTDLDMNNHVNNVVYTEWLLESVPDAFWEKYDLKEIILEFRNECHDGDNVDAICCRECGPSGVLNCEEKPGEAQLVHMLLKRGFGMSPQEAEVVRARSVWREKK</sequence>
<evidence type="ECO:0000256" key="12">
    <source>
        <dbReference type="SAM" id="MobiDB-lite"/>
    </source>
</evidence>
<dbReference type="InterPro" id="IPR049427">
    <property type="entry name" value="Acyl-ACP_TE_C"/>
</dbReference>
<feature type="domain" description="Acyl-ACP thioesterase N-terminal hotdog" evidence="13">
    <location>
        <begin position="88"/>
        <end position="224"/>
    </location>
</feature>
<dbReference type="InterPro" id="IPR029069">
    <property type="entry name" value="HotDog_dom_sf"/>
</dbReference>
<dbReference type="EC" id="3.1.2.-" evidence="11"/>
<comment type="similarity">
    <text evidence="2 11">Belongs to the acyl-ACP thioesterase family.</text>
</comment>
<dbReference type="InterPro" id="IPR045023">
    <property type="entry name" value="FATA/B"/>
</dbReference>
<evidence type="ECO:0000256" key="8">
    <source>
        <dbReference type="ARBA" id="ARBA00022946"/>
    </source>
</evidence>
<dbReference type="AlphaFoldDB" id="A0A7S0CXF1"/>
<dbReference type="CDD" id="cd00586">
    <property type="entry name" value="4HBT"/>
    <property type="match status" value="1"/>
</dbReference>
<dbReference type="GO" id="GO:0009507">
    <property type="term" value="C:chloroplast"/>
    <property type="evidence" value="ECO:0007669"/>
    <property type="project" value="UniProtKB-SubCell"/>
</dbReference>
<evidence type="ECO:0000313" key="15">
    <source>
        <dbReference type="EMBL" id="CAD8437103.1"/>
    </source>
</evidence>
<dbReference type="Pfam" id="PF20791">
    <property type="entry name" value="Acyl-ACP_TE_C"/>
    <property type="match status" value="1"/>
</dbReference>
<dbReference type="Gene3D" id="3.10.129.10">
    <property type="entry name" value="Hotdog Thioesterase"/>
    <property type="match status" value="1"/>
</dbReference>
<dbReference type="SUPFAM" id="SSF54637">
    <property type="entry name" value="Thioesterase/thiol ester dehydrase-isomerase"/>
    <property type="match status" value="2"/>
</dbReference>
<keyword evidence="5 11" id="KW-0934">Plastid</keyword>
<keyword evidence="10 11" id="KW-0275">Fatty acid biosynthesis</keyword>
<accession>A0A7S0CXF1</accession>
<evidence type="ECO:0000256" key="3">
    <source>
        <dbReference type="ARBA" id="ARBA00022516"/>
    </source>
</evidence>
<comment type="function">
    <text evidence="11">Plays an essential role in chain termination during de novo fatty acid synthesis.</text>
</comment>
<keyword evidence="9 11" id="KW-0443">Lipid metabolism</keyword>
<comment type="subcellular location">
    <subcellularLocation>
        <location evidence="1 11">Plastid</location>
        <location evidence="1 11">Chloroplast</location>
    </subcellularLocation>
</comment>
<evidence type="ECO:0000259" key="13">
    <source>
        <dbReference type="Pfam" id="PF01643"/>
    </source>
</evidence>
<evidence type="ECO:0000256" key="4">
    <source>
        <dbReference type="ARBA" id="ARBA00022528"/>
    </source>
</evidence>
<gene>
    <name evidence="15" type="ORF">MSP1401_LOCUS4497</name>
</gene>
<evidence type="ECO:0000256" key="6">
    <source>
        <dbReference type="ARBA" id="ARBA00022801"/>
    </source>
</evidence>
<dbReference type="GO" id="GO:0000036">
    <property type="term" value="F:acyl carrier activity"/>
    <property type="evidence" value="ECO:0007669"/>
    <property type="project" value="TreeGrafter"/>
</dbReference>
<dbReference type="GO" id="GO:0016297">
    <property type="term" value="F:fatty acyl-[ACP] hydrolase activity"/>
    <property type="evidence" value="ECO:0007669"/>
    <property type="project" value="InterPro"/>
</dbReference>
<evidence type="ECO:0000256" key="10">
    <source>
        <dbReference type="ARBA" id="ARBA00023160"/>
    </source>
</evidence>
<evidence type="ECO:0000259" key="14">
    <source>
        <dbReference type="Pfam" id="PF20791"/>
    </source>
</evidence>
<proteinExistence type="inferred from homology"/>
<evidence type="ECO:0000256" key="9">
    <source>
        <dbReference type="ARBA" id="ARBA00023098"/>
    </source>
</evidence>
<name>A0A7S0CXF1_MICPS</name>
<dbReference type="InterPro" id="IPR002864">
    <property type="entry name" value="Acyl-ACP_thioesterase_NHD"/>
</dbReference>
<evidence type="ECO:0000256" key="1">
    <source>
        <dbReference type="ARBA" id="ARBA00004229"/>
    </source>
</evidence>